<evidence type="ECO:0000256" key="7">
    <source>
        <dbReference type="ARBA" id="ARBA00022989"/>
    </source>
</evidence>
<keyword evidence="9 12" id="KW-0472">Membrane</keyword>
<evidence type="ECO:0000256" key="11">
    <source>
        <dbReference type="PIRSR" id="PIRSR607992-2"/>
    </source>
</evidence>
<reference evidence="13 14" key="2">
    <citation type="journal article" date="2014" name="J. Gen. Appl. Microbiol.">
        <title>The early diverging ascomycetous budding yeast Saitoella complicata has three histone deacetylases belonging to the Clr6, Hos2, and Rpd3 lineages.</title>
        <authorList>
            <person name="Nishida H."/>
            <person name="Matsumoto T."/>
            <person name="Kondo S."/>
            <person name="Hamamoto M."/>
            <person name="Yoshikawa H."/>
        </authorList>
    </citation>
    <scope>NUCLEOTIDE SEQUENCE [LARGE SCALE GENOMIC DNA]</scope>
    <source>
        <strain evidence="13 14">NRRL Y-17804</strain>
    </source>
</reference>
<dbReference type="InterPro" id="IPR034804">
    <property type="entry name" value="SQR/QFR_C/D"/>
</dbReference>
<evidence type="ECO:0000256" key="2">
    <source>
        <dbReference type="ARBA" id="ARBA00007294"/>
    </source>
</evidence>
<dbReference type="EMBL" id="BACD03000005">
    <property type="protein sequence ID" value="GAO46774.1"/>
    <property type="molecule type" value="Genomic_DNA"/>
</dbReference>
<comment type="subcellular location">
    <subcellularLocation>
        <location evidence="1 12">Mitochondrion inner membrane</location>
        <topology evidence="1 12">Multi-pass membrane protein</topology>
    </subcellularLocation>
</comment>
<evidence type="ECO:0000256" key="9">
    <source>
        <dbReference type="ARBA" id="ARBA00023136"/>
    </source>
</evidence>
<keyword evidence="5 12" id="KW-0999">Mitochondrion inner membrane</keyword>
<evidence type="ECO:0000256" key="12">
    <source>
        <dbReference type="RuleBase" id="RU364031"/>
    </source>
</evidence>
<evidence type="ECO:0000256" key="4">
    <source>
        <dbReference type="ARBA" id="ARBA00022692"/>
    </source>
</evidence>
<dbReference type="STRING" id="698492.A0A0E9NAB7"/>
<accession>A0A0E9NAB7</accession>
<keyword evidence="7" id="KW-1133">Transmembrane helix</keyword>
<organism evidence="13 14">
    <name type="scientific">Saitoella complicata (strain BCRC 22490 / CBS 7301 / JCM 7358 / NBRC 10748 / NRRL Y-17804)</name>
    <dbReference type="NCBI Taxonomy" id="698492"/>
    <lineage>
        <taxon>Eukaryota</taxon>
        <taxon>Fungi</taxon>
        <taxon>Dikarya</taxon>
        <taxon>Ascomycota</taxon>
        <taxon>Taphrinomycotina</taxon>
        <taxon>Taphrinomycotina incertae sedis</taxon>
        <taxon>Saitoella</taxon>
    </lineage>
</organism>
<gene>
    <name evidence="13" type="ORF">G7K_0995-t1</name>
</gene>
<feature type="binding site" description="axial binding residue" evidence="11">
    <location>
        <position position="100"/>
    </location>
    <ligand>
        <name>heme b</name>
        <dbReference type="ChEBI" id="CHEBI:60344"/>
        <note>ligand shared with SDHC</note>
    </ligand>
    <ligandPart>
        <name>Fe</name>
        <dbReference type="ChEBI" id="CHEBI:18248"/>
    </ligandPart>
</feature>
<dbReference type="AlphaFoldDB" id="A0A0E9NAB7"/>
<name>A0A0E9NAB7_SAICN</name>
<dbReference type="GO" id="GO:0006121">
    <property type="term" value="P:mitochondrial electron transport, succinate to ubiquinone"/>
    <property type="evidence" value="ECO:0007669"/>
    <property type="project" value="TreeGrafter"/>
</dbReference>
<dbReference type="FunFam" id="1.20.1300.10:FF:000007">
    <property type="entry name" value="Succinate dehydrogenase [ubiquinone] cytochrome b small subunit"/>
    <property type="match status" value="1"/>
</dbReference>
<feature type="binding site" evidence="10">
    <location>
        <position position="112"/>
    </location>
    <ligand>
        <name>a ubiquinone</name>
        <dbReference type="ChEBI" id="CHEBI:16389"/>
        <note>ligand shared with IP/SDHB</note>
    </ligand>
</feature>
<dbReference type="SUPFAM" id="SSF81343">
    <property type="entry name" value="Fumarate reductase respiratory complex transmembrane subunits"/>
    <property type="match status" value="1"/>
</dbReference>
<dbReference type="Pfam" id="PF05328">
    <property type="entry name" value="CybS"/>
    <property type="match status" value="1"/>
</dbReference>
<keyword evidence="11" id="KW-0479">Metal-binding</keyword>
<dbReference type="CDD" id="cd03496">
    <property type="entry name" value="SQR_TypeC_CybS"/>
    <property type="match status" value="1"/>
</dbReference>
<dbReference type="Proteomes" id="UP000033140">
    <property type="component" value="Unassembled WGS sequence"/>
</dbReference>
<dbReference type="GO" id="GO:0098796">
    <property type="term" value="C:membrane protein complex"/>
    <property type="evidence" value="ECO:0007669"/>
    <property type="project" value="UniProtKB-ARBA"/>
</dbReference>
<keyword evidence="14" id="KW-1185">Reference proteome</keyword>
<keyword evidence="3" id="KW-0813">Transport</keyword>
<evidence type="ECO:0000256" key="1">
    <source>
        <dbReference type="ARBA" id="ARBA00004448"/>
    </source>
</evidence>
<keyword evidence="6 12" id="KW-0809">Transit peptide</keyword>
<protein>
    <recommendedName>
        <fullName evidence="12">Succinate dehydrogenase [ubiquinone] cytochrome b small subunit</fullName>
    </recommendedName>
</protein>
<evidence type="ECO:0000256" key="10">
    <source>
        <dbReference type="PIRSR" id="PIRSR607992-1"/>
    </source>
</evidence>
<evidence type="ECO:0000256" key="8">
    <source>
        <dbReference type="ARBA" id="ARBA00023128"/>
    </source>
</evidence>
<sequence>MAALRTAFRPAAKSIITPARVAAFRTTAPLRIGAAGPQVIQGTVNDPAPIPPVSRSHGSYHWDFERLVSIALVPLTVAPFVAGSVSPVMDAVLCSALVIHSHIGFDACVTDYIPERKYKKLAPFATWALRGATATVLYGLYQFETNDVGIVEGIKKVGGGSSEAAMNPSENNGRLYVTFVEPIYIIDFIALKDTSASRCN</sequence>
<keyword evidence="11" id="KW-0408">Iron</keyword>
<comment type="similarity">
    <text evidence="2 12">Belongs to the CybS family.</text>
</comment>
<dbReference type="GO" id="GO:0046872">
    <property type="term" value="F:metal ion binding"/>
    <property type="evidence" value="ECO:0007669"/>
    <property type="project" value="UniProtKB-KW"/>
</dbReference>
<reference evidence="13 14" key="1">
    <citation type="journal article" date="2011" name="J. Gen. Appl. Microbiol.">
        <title>Draft genome sequencing of the enigmatic yeast Saitoella complicata.</title>
        <authorList>
            <person name="Nishida H."/>
            <person name="Hamamoto M."/>
            <person name="Sugiyama J."/>
        </authorList>
    </citation>
    <scope>NUCLEOTIDE SEQUENCE [LARGE SCALE GENOMIC DNA]</scope>
    <source>
        <strain evidence="13 14">NRRL Y-17804</strain>
    </source>
</reference>
<keyword evidence="4" id="KW-0812">Transmembrane</keyword>
<evidence type="ECO:0000256" key="5">
    <source>
        <dbReference type="ARBA" id="ARBA00022792"/>
    </source>
</evidence>
<dbReference type="PANTHER" id="PTHR13337:SF2">
    <property type="entry name" value="SUCCINATE DEHYDROGENASE [UBIQUINONE] CYTOCHROME B SMALL SUBUNIT, MITOCHONDRIAL"/>
    <property type="match status" value="1"/>
</dbReference>
<dbReference type="GO" id="GO:0005743">
    <property type="term" value="C:mitochondrial inner membrane"/>
    <property type="evidence" value="ECO:0007669"/>
    <property type="project" value="UniProtKB-SubCell"/>
</dbReference>
<evidence type="ECO:0000313" key="13">
    <source>
        <dbReference type="EMBL" id="GAO46774.1"/>
    </source>
</evidence>
<dbReference type="GO" id="GO:0020037">
    <property type="term" value="F:heme binding"/>
    <property type="evidence" value="ECO:0007669"/>
    <property type="project" value="TreeGrafter"/>
</dbReference>
<dbReference type="Gene3D" id="1.20.1300.10">
    <property type="entry name" value="Fumarate reductase/succinate dehydrogenase, transmembrane subunit"/>
    <property type="match status" value="1"/>
</dbReference>
<keyword evidence="8 12" id="KW-0496">Mitochondrion</keyword>
<evidence type="ECO:0000313" key="14">
    <source>
        <dbReference type="Proteomes" id="UP000033140"/>
    </source>
</evidence>
<evidence type="ECO:0000256" key="6">
    <source>
        <dbReference type="ARBA" id="ARBA00022946"/>
    </source>
</evidence>
<evidence type="ECO:0000256" key="3">
    <source>
        <dbReference type="ARBA" id="ARBA00022448"/>
    </source>
</evidence>
<dbReference type="PANTHER" id="PTHR13337">
    <property type="entry name" value="SUCCINATE DEHYDROGENASE"/>
    <property type="match status" value="1"/>
</dbReference>
<comment type="caution">
    <text evidence="13">The sequence shown here is derived from an EMBL/GenBank/DDBJ whole genome shotgun (WGS) entry which is preliminary data.</text>
</comment>
<reference evidence="13 14" key="3">
    <citation type="journal article" date="2015" name="Genome Announc.">
        <title>Draft Genome Sequence of the Archiascomycetous Yeast Saitoella complicata.</title>
        <authorList>
            <person name="Yamauchi K."/>
            <person name="Kondo S."/>
            <person name="Hamamoto M."/>
            <person name="Takahashi Y."/>
            <person name="Ogura Y."/>
            <person name="Hayashi T."/>
            <person name="Nishida H."/>
        </authorList>
    </citation>
    <scope>NUCLEOTIDE SEQUENCE [LARGE SCALE GENOMIC DNA]</scope>
    <source>
        <strain evidence="13 14">NRRL Y-17804</strain>
    </source>
</reference>
<dbReference type="InterPro" id="IPR007992">
    <property type="entry name" value="CybS"/>
</dbReference>
<proteinExistence type="inferred from homology"/>
<dbReference type="GO" id="GO:0048039">
    <property type="term" value="F:ubiquinone binding"/>
    <property type="evidence" value="ECO:0007669"/>
    <property type="project" value="TreeGrafter"/>
</dbReference>
<dbReference type="GO" id="GO:0006099">
    <property type="term" value="P:tricarboxylic acid cycle"/>
    <property type="evidence" value="ECO:0007669"/>
    <property type="project" value="TreeGrafter"/>
</dbReference>